<reference evidence="13 14" key="1">
    <citation type="submission" date="2019-02" db="EMBL/GenBank/DDBJ databases">
        <title>WGS of Pseudoxanthomonas species novum from clinical isolates.</title>
        <authorList>
            <person name="Bernier A.-M."/>
            <person name="Bernard K."/>
            <person name="Vachon A."/>
        </authorList>
    </citation>
    <scope>NUCLEOTIDE SEQUENCE [LARGE SCALE GENOMIC DNA]</scope>
    <source>
        <strain evidence="13 14">NML171200</strain>
    </source>
</reference>
<keyword evidence="7 8" id="KW-0998">Cell outer membrane</keyword>
<evidence type="ECO:0000256" key="9">
    <source>
        <dbReference type="RuleBase" id="RU003357"/>
    </source>
</evidence>
<dbReference type="Pfam" id="PF07715">
    <property type="entry name" value="Plug"/>
    <property type="match status" value="1"/>
</dbReference>
<feature type="signal peptide" evidence="10">
    <location>
        <begin position="1"/>
        <end position="28"/>
    </location>
</feature>
<dbReference type="SUPFAM" id="SSF56935">
    <property type="entry name" value="Porins"/>
    <property type="match status" value="1"/>
</dbReference>
<dbReference type="InterPro" id="IPR000531">
    <property type="entry name" value="Beta-barrel_TonB"/>
</dbReference>
<keyword evidence="3 8" id="KW-1134">Transmembrane beta strand</keyword>
<evidence type="ECO:0000256" key="1">
    <source>
        <dbReference type="ARBA" id="ARBA00004571"/>
    </source>
</evidence>
<proteinExistence type="inferred from homology"/>
<evidence type="ECO:0000256" key="6">
    <source>
        <dbReference type="ARBA" id="ARBA00023136"/>
    </source>
</evidence>
<evidence type="ECO:0000313" key="13">
    <source>
        <dbReference type="EMBL" id="TAA20382.1"/>
    </source>
</evidence>
<dbReference type="OrthoDB" id="6276154at2"/>
<keyword evidence="4 8" id="KW-0812">Transmembrane</keyword>
<dbReference type="PROSITE" id="PS52016">
    <property type="entry name" value="TONB_DEPENDENT_REC_3"/>
    <property type="match status" value="1"/>
</dbReference>
<evidence type="ECO:0000256" key="3">
    <source>
        <dbReference type="ARBA" id="ARBA00022452"/>
    </source>
</evidence>
<dbReference type="Gene3D" id="2.40.170.20">
    <property type="entry name" value="TonB-dependent receptor, beta-barrel domain"/>
    <property type="match status" value="1"/>
</dbReference>
<evidence type="ECO:0000256" key="5">
    <source>
        <dbReference type="ARBA" id="ARBA00023077"/>
    </source>
</evidence>
<keyword evidence="10" id="KW-0732">Signal</keyword>
<keyword evidence="13" id="KW-0675">Receptor</keyword>
<evidence type="ECO:0000256" key="8">
    <source>
        <dbReference type="PROSITE-ProRule" id="PRU01360"/>
    </source>
</evidence>
<evidence type="ECO:0000313" key="14">
    <source>
        <dbReference type="Proteomes" id="UP000292627"/>
    </source>
</evidence>
<comment type="caution">
    <text evidence="13">The sequence shown here is derived from an EMBL/GenBank/DDBJ whole genome shotgun (WGS) entry which is preliminary data.</text>
</comment>
<evidence type="ECO:0000259" key="12">
    <source>
        <dbReference type="Pfam" id="PF07715"/>
    </source>
</evidence>
<dbReference type="Gene3D" id="2.170.130.10">
    <property type="entry name" value="TonB-dependent receptor, plug domain"/>
    <property type="match status" value="1"/>
</dbReference>
<evidence type="ECO:0000256" key="4">
    <source>
        <dbReference type="ARBA" id="ARBA00022692"/>
    </source>
</evidence>
<keyword evidence="5 9" id="KW-0798">TonB box</keyword>
<dbReference type="EMBL" id="SHMC01000010">
    <property type="protein sequence ID" value="TAA20382.1"/>
    <property type="molecule type" value="Genomic_DNA"/>
</dbReference>
<feature type="domain" description="TonB-dependent receptor-like beta-barrel" evidence="11">
    <location>
        <begin position="343"/>
        <end position="902"/>
    </location>
</feature>
<dbReference type="PANTHER" id="PTHR47234:SF1">
    <property type="entry name" value="TONB-DEPENDENT RECEPTOR"/>
    <property type="match status" value="1"/>
</dbReference>
<comment type="subcellular location">
    <subcellularLocation>
        <location evidence="1 8">Cell outer membrane</location>
        <topology evidence="1 8">Multi-pass membrane protein</topology>
    </subcellularLocation>
</comment>
<sequence length="944" mass="103735">MTCKPLSRSRLTAAVFSALLMPTAVAFAQDGQSATNLDKVTVTGSLIPQSQIETATQVITISAEDIHARGFNSVVDILRSSSFASGGVQGGETSGSFTQGAETVSMFGLKPSYTKFLINGRPMGNYPALYNGTDAFNSVSGIPIDAIERVEILPGGASSLYGSDALAGVINFILKKDYEGTTLNVRGGTYTEGGGNSVRFSLTNGFNAFDGRLHSVTSLQYETSDPIWGYQRDLTDSTNTKGYSASPASRDYLVYGYRQISQNGFGSNGYLFPDGVDCSAVASQFAGTEGFQTRAGYGSYCGSNYAPGYRTIKNGKDSLQLYNRTTFNVNDRFDLYGEVLYSHDAAEYASGSNYTWWGTGVKYGYYYDPDYDSLLNLQRAFSPEDVGGSYKNIMNKDTTKSYTITLGGNGSFGEAWDYDVGFTRNETRLDSRTFVRWADKINAYFEDKILGPQLDVDPYFGTYPVFRPDYAAFYTVMPSQDFASFTGYGTARAKTWDDTFRAQLTNTDLFALPGGSAGLAFAVEAGNEGWDYEPIPGIMDGAVWGLTDVAGAGHRTKYAAMAELRLPIVDMLTASLSGRYDAYDAYGKKIDKATWSGSLEFRPVESLLVRGKYGTAFKSPTLPDQFQGLSGSYAFATDYYNCGLEGYTPDDTEGCSSRYSNAQYFGTKEGNRDLEPITADTWSVGAVWAPTARFSLGVDYYSWDIKNEVAQLDSDQILLQEYYCRNNQAGAGIVSCDQAYAWVTRGQDGTLQEVYTPRINVSRQKLELFTVNSRYLQDIGRFGELMFAANYTNKRKHELQSDQTQPYLDLISDPTANWTYDAGPKWKADASVGWAISKWTTTLYANMLGATPNYLAYSSGSMDYTNSAGAKAGKWGTYTTFNLGVDYQVEDNLRLSLQVNNIGNKLPDGQAYNYPGTSTTPYNNYLYSVYGRAVYAQLRYDFGK</sequence>
<dbReference type="Proteomes" id="UP000292627">
    <property type="component" value="Unassembled WGS sequence"/>
</dbReference>
<evidence type="ECO:0000259" key="11">
    <source>
        <dbReference type="Pfam" id="PF00593"/>
    </source>
</evidence>
<evidence type="ECO:0000256" key="10">
    <source>
        <dbReference type="SAM" id="SignalP"/>
    </source>
</evidence>
<protein>
    <submittedName>
        <fullName evidence="13">TonB-dependent receptor</fullName>
    </submittedName>
</protein>
<feature type="domain" description="TonB-dependent receptor plug" evidence="12">
    <location>
        <begin position="51"/>
        <end position="169"/>
    </location>
</feature>
<dbReference type="GO" id="GO:0009279">
    <property type="term" value="C:cell outer membrane"/>
    <property type="evidence" value="ECO:0007669"/>
    <property type="project" value="UniProtKB-SubCell"/>
</dbReference>
<dbReference type="InterPro" id="IPR037066">
    <property type="entry name" value="Plug_dom_sf"/>
</dbReference>
<dbReference type="InterPro" id="IPR012910">
    <property type="entry name" value="Plug_dom"/>
</dbReference>
<name>A0A4Q8L5P5_9GAMM</name>
<comment type="similarity">
    <text evidence="8 9">Belongs to the TonB-dependent receptor family.</text>
</comment>
<dbReference type="InterPro" id="IPR039426">
    <property type="entry name" value="TonB-dep_rcpt-like"/>
</dbReference>
<dbReference type="Pfam" id="PF00593">
    <property type="entry name" value="TonB_dep_Rec_b-barrel"/>
    <property type="match status" value="1"/>
</dbReference>
<keyword evidence="6 8" id="KW-0472">Membrane</keyword>
<gene>
    <name evidence="13" type="ORF">EA660_18520</name>
</gene>
<evidence type="ECO:0000256" key="2">
    <source>
        <dbReference type="ARBA" id="ARBA00022448"/>
    </source>
</evidence>
<dbReference type="InterPro" id="IPR036942">
    <property type="entry name" value="Beta-barrel_TonB_sf"/>
</dbReference>
<dbReference type="AlphaFoldDB" id="A0A4Q8L5P5"/>
<dbReference type="PANTHER" id="PTHR47234">
    <property type="match status" value="1"/>
</dbReference>
<evidence type="ECO:0000256" key="7">
    <source>
        <dbReference type="ARBA" id="ARBA00023237"/>
    </source>
</evidence>
<feature type="chain" id="PRO_5020871184" evidence="10">
    <location>
        <begin position="29"/>
        <end position="944"/>
    </location>
</feature>
<keyword evidence="2 8" id="KW-0813">Transport</keyword>
<accession>A0A4Q8L5P5</accession>
<organism evidence="13 14">
    <name type="scientific">Pseudoxanthomonas winnipegensis</name>
    <dbReference type="NCBI Taxonomy" id="2480810"/>
    <lineage>
        <taxon>Bacteria</taxon>
        <taxon>Pseudomonadati</taxon>
        <taxon>Pseudomonadota</taxon>
        <taxon>Gammaproteobacteria</taxon>
        <taxon>Lysobacterales</taxon>
        <taxon>Lysobacteraceae</taxon>
        <taxon>Pseudoxanthomonas</taxon>
    </lineage>
</organism>